<dbReference type="Proteomes" id="UP000006055">
    <property type="component" value="Chromosome"/>
</dbReference>
<sequence>MGVPRTAAIEYPYGRLLGQVGDKAGQEQVLLETLSVLENARRPGELRNLEFTWPEEPKNAKWQPPEMSPLIKMYLEEIRAARRG</sequence>
<dbReference type="KEGG" id="dti:Desti_3192"/>
<dbReference type="STRING" id="706587.Desti_3192"/>
<gene>
    <name evidence="1" type="ordered locus">Desti_3192</name>
</gene>
<dbReference type="HOGENOM" id="CLU_2522202_0_0_7"/>
<dbReference type="EMBL" id="CP003360">
    <property type="protein sequence ID" value="AFM25853.1"/>
    <property type="molecule type" value="Genomic_DNA"/>
</dbReference>
<evidence type="ECO:0000313" key="1">
    <source>
        <dbReference type="EMBL" id="AFM25853.1"/>
    </source>
</evidence>
<protein>
    <submittedName>
        <fullName evidence="1">Uncharacterized protein</fullName>
    </submittedName>
</protein>
<keyword evidence="2" id="KW-1185">Reference proteome</keyword>
<organism evidence="1 2">
    <name type="scientific">Desulfomonile tiedjei (strain ATCC 49306 / DSM 6799 / DCB-1)</name>
    <dbReference type="NCBI Taxonomy" id="706587"/>
    <lineage>
        <taxon>Bacteria</taxon>
        <taxon>Pseudomonadati</taxon>
        <taxon>Thermodesulfobacteriota</taxon>
        <taxon>Desulfomonilia</taxon>
        <taxon>Desulfomonilales</taxon>
        <taxon>Desulfomonilaceae</taxon>
        <taxon>Desulfomonile</taxon>
    </lineage>
</organism>
<name>I4C8G2_DESTA</name>
<reference evidence="2" key="1">
    <citation type="submission" date="2012-06" db="EMBL/GenBank/DDBJ databases">
        <title>Complete sequence of chromosome of Desulfomonile tiedjei DSM 6799.</title>
        <authorList>
            <person name="Lucas S."/>
            <person name="Copeland A."/>
            <person name="Lapidus A."/>
            <person name="Glavina del Rio T."/>
            <person name="Dalin E."/>
            <person name="Tice H."/>
            <person name="Bruce D."/>
            <person name="Goodwin L."/>
            <person name="Pitluck S."/>
            <person name="Peters L."/>
            <person name="Ovchinnikova G."/>
            <person name="Zeytun A."/>
            <person name="Lu M."/>
            <person name="Kyrpides N."/>
            <person name="Mavromatis K."/>
            <person name="Ivanova N."/>
            <person name="Brettin T."/>
            <person name="Detter J.C."/>
            <person name="Han C."/>
            <person name="Larimer F."/>
            <person name="Land M."/>
            <person name="Hauser L."/>
            <person name="Markowitz V."/>
            <person name="Cheng J.-F."/>
            <person name="Hugenholtz P."/>
            <person name="Woyke T."/>
            <person name="Wu D."/>
            <person name="Spring S."/>
            <person name="Schroeder M."/>
            <person name="Brambilla E."/>
            <person name="Klenk H.-P."/>
            <person name="Eisen J.A."/>
        </authorList>
    </citation>
    <scope>NUCLEOTIDE SEQUENCE [LARGE SCALE GENOMIC DNA]</scope>
    <source>
        <strain evidence="2">ATCC 49306 / DSM 6799 / DCB-1</strain>
    </source>
</reference>
<proteinExistence type="predicted"/>
<accession>I4C8G2</accession>
<evidence type="ECO:0000313" key="2">
    <source>
        <dbReference type="Proteomes" id="UP000006055"/>
    </source>
</evidence>
<dbReference type="AlphaFoldDB" id="I4C8G2"/>